<dbReference type="EMBL" id="QHJQ01000002">
    <property type="protein sequence ID" value="PXA05011.1"/>
    <property type="molecule type" value="Genomic_DNA"/>
</dbReference>
<feature type="domain" description="FHA" evidence="1">
    <location>
        <begin position="62"/>
        <end position="124"/>
    </location>
</feature>
<evidence type="ECO:0000259" key="1">
    <source>
        <dbReference type="PROSITE" id="PS50006"/>
    </source>
</evidence>
<evidence type="ECO:0000313" key="2">
    <source>
        <dbReference type="EMBL" id="PXA05011.1"/>
    </source>
</evidence>
<protein>
    <recommendedName>
        <fullName evidence="1">FHA domain-containing protein</fullName>
    </recommendedName>
</protein>
<reference evidence="2 3" key="1">
    <citation type="submission" date="2018-05" db="EMBL/GenBank/DDBJ databases">
        <title>Coraliomargarita sinensis sp. nov., isolated from a marine solar saltern.</title>
        <authorList>
            <person name="Zhou L.Y."/>
        </authorList>
    </citation>
    <scope>NUCLEOTIDE SEQUENCE [LARGE SCALE GENOMIC DNA]</scope>
    <source>
        <strain evidence="2 3">WN38</strain>
    </source>
</reference>
<proteinExistence type="predicted"/>
<dbReference type="PROSITE" id="PS50006">
    <property type="entry name" value="FHA_DOMAIN"/>
    <property type="match status" value="1"/>
</dbReference>
<dbReference type="Proteomes" id="UP000247099">
    <property type="component" value="Unassembled WGS sequence"/>
</dbReference>
<dbReference type="Pfam" id="PF00498">
    <property type="entry name" value="FHA"/>
    <property type="match status" value="1"/>
</dbReference>
<dbReference type="Gene3D" id="2.60.200.20">
    <property type="match status" value="1"/>
</dbReference>
<dbReference type="InterPro" id="IPR008984">
    <property type="entry name" value="SMAD_FHA_dom_sf"/>
</dbReference>
<sequence>MPNVVGNFIKSLFGRKDAAAIDSLAPSPTGGYTAPEVWLHPDSEELKKQTLLQARKIEQPVFSIGRRVSDSVHYPHDDPPDLLLVENPPYTLSRSQCAIEVSQDKVILRDLGSRAGTMLGKKRLRKSGRKPSSVVVPKGSHSLILGLRDGPFRFRLEVR</sequence>
<comment type="caution">
    <text evidence="2">The sequence shown here is derived from an EMBL/GenBank/DDBJ whole genome shotgun (WGS) entry which is preliminary data.</text>
</comment>
<name>A0A317ZNU4_9BACT</name>
<evidence type="ECO:0000313" key="3">
    <source>
        <dbReference type="Proteomes" id="UP000247099"/>
    </source>
</evidence>
<dbReference type="InParanoid" id="A0A317ZNU4"/>
<dbReference type="CDD" id="cd00060">
    <property type="entry name" value="FHA"/>
    <property type="match status" value="1"/>
</dbReference>
<dbReference type="AlphaFoldDB" id="A0A317ZNU4"/>
<organism evidence="2 3">
    <name type="scientific">Coraliomargarita sinensis</name>
    <dbReference type="NCBI Taxonomy" id="2174842"/>
    <lineage>
        <taxon>Bacteria</taxon>
        <taxon>Pseudomonadati</taxon>
        <taxon>Verrucomicrobiota</taxon>
        <taxon>Opitutia</taxon>
        <taxon>Puniceicoccales</taxon>
        <taxon>Coraliomargaritaceae</taxon>
        <taxon>Coraliomargarita</taxon>
    </lineage>
</organism>
<accession>A0A317ZNU4</accession>
<gene>
    <name evidence="2" type="ORF">DDZ13_03335</name>
</gene>
<dbReference type="InterPro" id="IPR000253">
    <property type="entry name" value="FHA_dom"/>
</dbReference>
<dbReference type="SUPFAM" id="SSF49879">
    <property type="entry name" value="SMAD/FHA domain"/>
    <property type="match status" value="1"/>
</dbReference>
<keyword evidence="3" id="KW-1185">Reference proteome</keyword>